<dbReference type="InterPro" id="IPR035069">
    <property type="entry name" value="TTHA1013/TTHA0281-like"/>
</dbReference>
<proteinExistence type="predicted"/>
<evidence type="ECO:0000313" key="1">
    <source>
        <dbReference type="EMBL" id="MRX80867.1"/>
    </source>
</evidence>
<name>A0A7K0GAJ9_9ACTN</name>
<protein>
    <submittedName>
        <fullName evidence="1">Toxin-antitoxin system HicB family antitoxin</fullName>
    </submittedName>
</protein>
<accession>A0A7K0GAJ9</accession>
<gene>
    <name evidence="1" type="ORF">GJE22_09770</name>
</gene>
<keyword evidence="2" id="KW-1185">Reference proteome</keyword>
<dbReference type="AlphaFoldDB" id="A0A7K0GAJ9"/>
<dbReference type="SUPFAM" id="SSF143100">
    <property type="entry name" value="TTHA1013/TTHA0281-like"/>
    <property type="match status" value="1"/>
</dbReference>
<dbReference type="Pfam" id="PF05534">
    <property type="entry name" value="HicB"/>
    <property type="match status" value="1"/>
</dbReference>
<sequence>MDIKADEYTYRVFWSDEDEGYVATVAEFPSLSHIADHQQDALNGLVGLVGDVLSDMAEAGEQPPIPLGRRRFSGKFPLRMTPEQHRRVAIEAAEAHVSINQLLVSRI</sequence>
<dbReference type="EMBL" id="VTFZ01000016">
    <property type="protein sequence ID" value="MRX80867.1"/>
    <property type="molecule type" value="Genomic_DNA"/>
</dbReference>
<dbReference type="Proteomes" id="UP000470010">
    <property type="component" value="Unassembled WGS sequence"/>
</dbReference>
<dbReference type="InterPro" id="IPR008651">
    <property type="entry name" value="Uncharacterised_HicB"/>
</dbReference>
<reference evidence="2" key="1">
    <citation type="submission" date="2019-08" db="EMBL/GenBank/DDBJ databases">
        <title>Arthrobacter sp. nov., isolated from plateau pika and Tibetan wild ass.</title>
        <authorList>
            <person name="Ge Y."/>
        </authorList>
    </citation>
    <scope>NUCLEOTIDE SEQUENCE [LARGE SCALE GENOMIC DNA]</scope>
    <source>
        <strain evidence="2">HF-1365</strain>
    </source>
</reference>
<evidence type="ECO:0000313" key="2">
    <source>
        <dbReference type="Proteomes" id="UP000470010"/>
    </source>
</evidence>
<comment type="caution">
    <text evidence="1">The sequence shown here is derived from an EMBL/GenBank/DDBJ whole genome shotgun (WGS) entry which is preliminary data.</text>
</comment>
<dbReference type="RefSeq" id="WP_144688899.1">
    <property type="nucleotide sequence ID" value="NZ_VLLQ01000014.1"/>
</dbReference>
<organism evidence="1 2">
    <name type="scientific">Enorma shizhengliae</name>
    <dbReference type="NCBI Taxonomy" id="2606615"/>
    <lineage>
        <taxon>Bacteria</taxon>
        <taxon>Bacillati</taxon>
        <taxon>Actinomycetota</taxon>
        <taxon>Coriobacteriia</taxon>
        <taxon>Coriobacteriales</taxon>
        <taxon>Coriobacteriaceae</taxon>
        <taxon>Enorma</taxon>
    </lineage>
</organism>